<evidence type="ECO:0000313" key="2">
    <source>
        <dbReference type="EMBL" id="KAJ0192589.1"/>
    </source>
</evidence>
<dbReference type="Pfam" id="PF08268">
    <property type="entry name" value="FBA_3"/>
    <property type="match status" value="1"/>
</dbReference>
<dbReference type="InterPro" id="IPR013187">
    <property type="entry name" value="F-box-assoc_dom_typ3"/>
</dbReference>
<dbReference type="InterPro" id="IPR050796">
    <property type="entry name" value="SCF_F-box_component"/>
</dbReference>
<dbReference type="AlphaFoldDB" id="A0A9R1UXA8"/>
<feature type="domain" description="F-box" evidence="1">
    <location>
        <begin position="10"/>
        <end position="56"/>
    </location>
</feature>
<dbReference type="Gene3D" id="1.20.1280.50">
    <property type="match status" value="1"/>
</dbReference>
<dbReference type="Gramene" id="rna-gnl|WGS:NBSK|LSAT_8X10080_mrna">
    <property type="protein sequence ID" value="cds-PLY77821.1"/>
    <property type="gene ID" value="gene-LSAT_8X10080"/>
</dbReference>
<dbReference type="InterPro" id="IPR011043">
    <property type="entry name" value="Gal_Oxase/kelch_b-propeller"/>
</dbReference>
<dbReference type="NCBIfam" id="TIGR01640">
    <property type="entry name" value="F_box_assoc_1"/>
    <property type="match status" value="1"/>
</dbReference>
<dbReference type="InterPro" id="IPR036047">
    <property type="entry name" value="F-box-like_dom_sf"/>
</dbReference>
<evidence type="ECO:0000313" key="3">
    <source>
        <dbReference type="EMBL" id="KAJ0194523.1"/>
    </source>
</evidence>
<dbReference type="PANTHER" id="PTHR31672:SF13">
    <property type="entry name" value="F-BOX PROTEIN CPR30-LIKE"/>
    <property type="match status" value="1"/>
</dbReference>
<dbReference type="SMART" id="SM00256">
    <property type="entry name" value="FBOX"/>
    <property type="match status" value="1"/>
</dbReference>
<name>A0A9R1UXA8_LACSA</name>
<dbReference type="PROSITE" id="PS50181">
    <property type="entry name" value="FBOX"/>
    <property type="match status" value="1"/>
</dbReference>
<dbReference type="Gramene" id="rna-gnl|WGS:NBSK|LSAT_8X10180_mrna">
    <property type="protein sequence ID" value="cds-PLY77815.1"/>
    <property type="gene ID" value="gene-LSAT_8X10180"/>
</dbReference>
<reference evidence="3" key="2">
    <citation type="submission" date="2017-10" db="EMBL/GenBank/DDBJ databases">
        <authorList>
            <person name="Reyes-Chin-Wo S."/>
        </authorList>
    </citation>
    <scope>NUCLEOTIDE SEQUENCE</scope>
    <source>
        <tissue evidence="3">Seedlings</tissue>
    </source>
</reference>
<dbReference type="OrthoDB" id="606438at2759"/>
<evidence type="ECO:0000259" key="1">
    <source>
        <dbReference type="PROSITE" id="PS50181"/>
    </source>
</evidence>
<sequence length="390" mass="45233">MKYMKKVASPVDMEKLPGDVLSNIFIRLLAKQLAQMRLVCKTWNALLSESSFIKYHLLHSIHNNNKKDEILLFFQKAVFPDFYSGRLGPLTARSTRSPRLELTDLTKLEFPINPQHEDPLIDVIGCVNGLICFSYATERDYNYFIRIWNPSLSVSLTLPPSPFSYNSCYHLGFGFDPKTDDYKVVNLAGFHQKPTQQQCEVYSMKKGSWELISQKVPSHIKGFIHQNEVCLNGHIHWLCVTDLELWPRPQTILTFDLSAMTYGEIPLPESMLPLHDHRYRFNVLGVLSEKLCLMSRISYGQCDVWVMDDDDDSWVKHHVFSQFSDRITPYGFTSHEEFFFQVDEGCRFALYDPNAAKIKIFKIEMRDPLDSLIIFKYVDSLVWIARCSVS</sequence>
<dbReference type="PANTHER" id="PTHR31672">
    <property type="entry name" value="BNACNNG10540D PROTEIN"/>
    <property type="match status" value="1"/>
</dbReference>
<accession>A0A2J6KRW1</accession>
<gene>
    <name evidence="3" type="ORF">LSAT_V11C800393020</name>
    <name evidence="2" type="ORF">LSAT_V11C800393040</name>
</gene>
<dbReference type="EMBL" id="NBSK02000008">
    <property type="protein sequence ID" value="KAJ0194523.1"/>
    <property type="molecule type" value="Genomic_DNA"/>
</dbReference>
<dbReference type="SUPFAM" id="SSF50965">
    <property type="entry name" value="Galactose oxidase, central domain"/>
    <property type="match status" value="1"/>
</dbReference>
<dbReference type="InterPro" id="IPR001810">
    <property type="entry name" value="F-box_dom"/>
</dbReference>
<evidence type="ECO:0000313" key="4">
    <source>
        <dbReference type="Proteomes" id="UP000235145"/>
    </source>
</evidence>
<accession>A0A9R1UXA8</accession>
<dbReference type="InterPro" id="IPR017451">
    <property type="entry name" value="F-box-assoc_interact_dom"/>
</dbReference>
<accession>A0A9R1WZA5</accession>
<keyword evidence="4" id="KW-1185">Reference proteome</keyword>
<dbReference type="SUPFAM" id="SSF81383">
    <property type="entry name" value="F-box domain"/>
    <property type="match status" value="1"/>
</dbReference>
<organism evidence="3 4">
    <name type="scientific">Lactuca sativa</name>
    <name type="common">Garden lettuce</name>
    <dbReference type="NCBI Taxonomy" id="4236"/>
    <lineage>
        <taxon>Eukaryota</taxon>
        <taxon>Viridiplantae</taxon>
        <taxon>Streptophyta</taxon>
        <taxon>Embryophyta</taxon>
        <taxon>Tracheophyta</taxon>
        <taxon>Spermatophyta</taxon>
        <taxon>Magnoliopsida</taxon>
        <taxon>eudicotyledons</taxon>
        <taxon>Gunneridae</taxon>
        <taxon>Pentapetalae</taxon>
        <taxon>asterids</taxon>
        <taxon>campanulids</taxon>
        <taxon>Asterales</taxon>
        <taxon>Asteraceae</taxon>
        <taxon>Cichorioideae</taxon>
        <taxon>Cichorieae</taxon>
        <taxon>Lactucinae</taxon>
        <taxon>Lactuca</taxon>
    </lineage>
</organism>
<protein>
    <recommendedName>
        <fullName evidence="1">F-box domain-containing protein</fullName>
    </recommendedName>
</protein>
<reference evidence="3 4" key="1">
    <citation type="journal article" date="2017" name="Nat. Commun.">
        <title>Genome assembly with in vitro proximity ligation data and whole-genome triplication in lettuce.</title>
        <authorList>
            <person name="Reyes-Chin-Wo S."/>
            <person name="Wang Z."/>
            <person name="Yang X."/>
            <person name="Kozik A."/>
            <person name="Arikit S."/>
            <person name="Song C."/>
            <person name="Xia L."/>
            <person name="Froenicke L."/>
            <person name="Lavelle D.O."/>
            <person name="Truco M.J."/>
            <person name="Xia R."/>
            <person name="Zhu S."/>
            <person name="Xu C."/>
            <person name="Xu H."/>
            <person name="Xu X."/>
            <person name="Cox K."/>
            <person name="Korf I."/>
            <person name="Meyers B.C."/>
            <person name="Michelmore R.W."/>
        </authorList>
    </citation>
    <scope>NUCLEOTIDE SEQUENCE [LARGE SCALE GENOMIC DNA]</scope>
    <source>
        <tissue evidence="3">Seedlings</tissue>
    </source>
</reference>
<dbReference type="EMBL" id="NBSK02000008">
    <property type="protein sequence ID" value="KAJ0192589.1"/>
    <property type="molecule type" value="Genomic_DNA"/>
</dbReference>
<comment type="caution">
    <text evidence="3">The sequence shown here is derived from an EMBL/GenBank/DDBJ whole genome shotgun (WGS) entry which is preliminary data.</text>
</comment>
<proteinExistence type="predicted"/>
<dbReference type="Proteomes" id="UP000235145">
    <property type="component" value="Unassembled WGS sequence"/>
</dbReference>
<reference evidence="3" key="3">
    <citation type="submission" date="2022-10" db="EMBL/GenBank/DDBJ databases">
        <title>High Quality Telomere-to-Telomere reference genome assembly of Lactuca sativa.</title>
        <authorList>
            <person name="Naidu S.A."/>
            <person name="Kozik A."/>
            <person name="Lavelle D."/>
        </authorList>
    </citation>
    <scope>NUCLEOTIDE SEQUENCE</scope>
    <source>
        <tissue evidence="3">Seedlings</tissue>
    </source>
</reference>
<dbReference type="Pfam" id="PF12937">
    <property type="entry name" value="F-box-like"/>
    <property type="match status" value="1"/>
</dbReference>